<evidence type="ECO:0000256" key="2">
    <source>
        <dbReference type="ARBA" id="ARBA00022763"/>
    </source>
</evidence>
<dbReference type="SUPFAM" id="SSF53150">
    <property type="entry name" value="DNA repair protein MutS, domain II"/>
    <property type="match status" value="1"/>
</dbReference>
<dbReference type="GO" id="GO:0006298">
    <property type="term" value="P:mismatch repair"/>
    <property type="evidence" value="ECO:0007669"/>
    <property type="project" value="InterPro"/>
</dbReference>
<dbReference type="SUPFAM" id="SSF55271">
    <property type="entry name" value="DNA repair protein MutS, domain I"/>
    <property type="match status" value="1"/>
</dbReference>
<feature type="domain" description="DNA mismatch repair proteins mutS family" evidence="6">
    <location>
        <begin position="707"/>
        <end position="897"/>
    </location>
</feature>
<evidence type="ECO:0000256" key="1">
    <source>
        <dbReference type="ARBA" id="ARBA00022741"/>
    </source>
</evidence>
<dbReference type="PANTHER" id="PTHR11361:SF99">
    <property type="entry name" value="DNA MISMATCH REPAIR PROTEIN"/>
    <property type="match status" value="1"/>
</dbReference>
<dbReference type="Gene3D" id="3.30.420.110">
    <property type="entry name" value="MutS, connector domain"/>
    <property type="match status" value="1"/>
</dbReference>
<dbReference type="InterPro" id="IPR036187">
    <property type="entry name" value="DNA_mismatch_repair_MutS_sf"/>
</dbReference>
<dbReference type="SUPFAM" id="SSF52540">
    <property type="entry name" value="P-loop containing nucleoside triphosphate hydrolases"/>
    <property type="match status" value="1"/>
</dbReference>
<evidence type="ECO:0008006" key="8">
    <source>
        <dbReference type="Google" id="ProtNLM"/>
    </source>
</evidence>
<dbReference type="InterPro" id="IPR045076">
    <property type="entry name" value="MutS"/>
</dbReference>
<dbReference type="InterPro" id="IPR007695">
    <property type="entry name" value="DNA_mismatch_repair_MutS-lik_N"/>
</dbReference>
<reference evidence="7" key="1">
    <citation type="journal article" date="2020" name="Nature">
        <title>Giant virus diversity and host interactions through global metagenomics.</title>
        <authorList>
            <person name="Schulz F."/>
            <person name="Roux S."/>
            <person name="Paez-Espino D."/>
            <person name="Jungbluth S."/>
            <person name="Walsh D.A."/>
            <person name="Denef V.J."/>
            <person name="McMahon K.D."/>
            <person name="Konstantinidis K.T."/>
            <person name="Eloe-Fadrosh E.A."/>
            <person name="Kyrpides N.C."/>
            <person name="Woyke T."/>
        </authorList>
    </citation>
    <scope>NUCLEOTIDE SEQUENCE</scope>
    <source>
        <strain evidence="7">GVMAG-M-3300020169-51</strain>
    </source>
</reference>
<dbReference type="InterPro" id="IPR007696">
    <property type="entry name" value="DNA_mismatch_repair_MutS_core"/>
</dbReference>
<dbReference type="GO" id="GO:0140664">
    <property type="term" value="F:ATP-dependent DNA damage sensor activity"/>
    <property type="evidence" value="ECO:0007669"/>
    <property type="project" value="InterPro"/>
</dbReference>
<dbReference type="PANTHER" id="PTHR11361">
    <property type="entry name" value="DNA MISMATCH REPAIR PROTEIN MUTS FAMILY MEMBER"/>
    <property type="match status" value="1"/>
</dbReference>
<evidence type="ECO:0000256" key="3">
    <source>
        <dbReference type="ARBA" id="ARBA00022840"/>
    </source>
</evidence>
<dbReference type="GO" id="GO:0030983">
    <property type="term" value="F:mismatched DNA binding"/>
    <property type="evidence" value="ECO:0007669"/>
    <property type="project" value="InterPro"/>
</dbReference>
<dbReference type="Gene3D" id="3.40.50.300">
    <property type="entry name" value="P-loop containing nucleotide triphosphate hydrolases"/>
    <property type="match status" value="1"/>
</dbReference>
<dbReference type="PIRSF" id="PIRSF037677">
    <property type="entry name" value="DNA_mis_repair_Msh6"/>
    <property type="match status" value="1"/>
</dbReference>
<dbReference type="SUPFAM" id="SSF48334">
    <property type="entry name" value="DNA repair protein MutS, domain III"/>
    <property type="match status" value="1"/>
</dbReference>
<feature type="domain" description="DNA mismatch repair protein MutS core" evidence="5">
    <location>
        <begin position="329"/>
        <end position="690"/>
    </location>
</feature>
<dbReference type="Gene3D" id="1.10.1420.10">
    <property type="match status" value="2"/>
</dbReference>
<accession>A0A6C0BY77</accession>
<dbReference type="SMART" id="SM00533">
    <property type="entry name" value="MUTSd"/>
    <property type="match status" value="1"/>
</dbReference>
<proteinExistence type="predicted"/>
<dbReference type="Gene3D" id="3.40.1170.10">
    <property type="entry name" value="DNA repair protein MutS, domain I"/>
    <property type="match status" value="1"/>
</dbReference>
<dbReference type="EMBL" id="MN739294">
    <property type="protein sequence ID" value="QHS97385.1"/>
    <property type="molecule type" value="Genomic_DNA"/>
</dbReference>
<organism evidence="7">
    <name type="scientific">viral metagenome</name>
    <dbReference type="NCBI Taxonomy" id="1070528"/>
    <lineage>
        <taxon>unclassified sequences</taxon>
        <taxon>metagenomes</taxon>
        <taxon>organismal metagenomes</taxon>
    </lineage>
</organism>
<keyword evidence="3" id="KW-0067">ATP-binding</keyword>
<keyword evidence="2" id="KW-0227">DNA damage</keyword>
<dbReference type="Pfam" id="PF00488">
    <property type="entry name" value="MutS_V"/>
    <property type="match status" value="1"/>
</dbReference>
<keyword evidence="4" id="KW-0238">DNA-binding</keyword>
<evidence type="ECO:0000313" key="7">
    <source>
        <dbReference type="EMBL" id="QHS97385.1"/>
    </source>
</evidence>
<protein>
    <recommendedName>
        <fullName evidence="8">DNA mismatch repair proteins mutS family domain-containing protein</fullName>
    </recommendedName>
</protein>
<dbReference type="AlphaFoldDB" id="A0A6C0BY77"/>
<dbReference type="Pfam" id="PF01624">
    <property type="entry name" value="MutS_I"/>
    <property type="match status" value="1"/>
</dbReference>
<dbReference type="GO" id="GO:0005829">
    <property type="term" value="C:cytosol"/>
    <property type="evidence" value="ECO:0007669"/>
    <property type="project" value="TreeGrafter"/>
</dbReference>
<name>A0A6C0BY77_9ZZZZ</name>
<evidence type="ECO:0000256" key="4">
    <source>
        <dbReference type="ARBA" id="ARBA00023125"/>
    </source>
</evidence>
<dbReference type="SMART" id="SM00534">
    <property type="entry name" value="MUTSac"/>
    <property type="match status" value="1"/>
</dbReference>
<dbReference type="Pfam" id="PF05192">
    <property type="entry name" value="MutS_III"/>
    <property type="match status" value="1"/>
</dbReference>
<evidence type="ECO:0000259" key="6">
    <source>
        <dbReference type="SMART" id="SM00534"/>
    </source>
</evidence>
<dbReference type="InterPro" id="IPR036678">
    <property type="entry name" value="MutS_con_dom_sf"/>
</dbReference>
<dbReference type="InterPro" id="IPR000432">
    <property type="entry name" value="DNA_mismatch_repair_MutS_C"/>
</dbReference>
<dbReference type="InterPro" id="IPR017261">
    <property type="entry name" value="DNA_mismatch_repair_MutS/MSH"/>
</dbReference>
<sequence>MTMLDIYFENDKKYTKKYGPKTIFIMQCGSFFEVYSYKNKDGNFINSKITDFSNICEMTIAKKQGKYKGRQIYMAGFSPIERLEKYVTKLNNEGYTVPVFVQDEFIKNQRSELAVYSPGTNFEISTKDITNNIMVIWVEKFDKTIINKNQMIQCGMACIDIFTGISYMFEFRELYFRNPTTYDEIERFFSSYNPKEVILVSNQSMNDIDEIINYSQIDCRTIHKISTIDDSSPYYKESNNCEKQTYQQEILEKFYNIPDYNSFITQLKFHEYPIASQAFCFLLDFINDHNPNLIKNINEPIFNNVSDRLILGNHSLKQLNIISNGEIRGRISSVINFLNRAKTPMGKRNFSQKLLNPTTNVLYLNNEYDMIEHILKLDNYKNVRDKLREIIDLERIYRKIILNRISPAEIGNIYDNIKLVKRLYNADKKDSKLKHYIDDKTLYENCKKVNTFIEKKIDISKVYTVNSTRFDTNIFKRGIYDELDKAEMDLIDSLDKFECIRKNLEKLIPDKKTKNKNINIIKIHETEKSGIYLMLTDRRSKILKMEISKIKPGEKGTDLTLKAKWNYKSSYDNSDKIVEFDLIGIKYTSATGSNKRLDSQELNKIYLDIINNKIRLKERLSIIYKSFINELELFNNEFESIIKYIIKIDMITTKAFLANEFNYCKPEINTDKSVAFVDAKSLRHVLIEHINQDITYIPNDVSLSKDHNGMLLYGTNAVGKSSLIKSIGISIIMAQAGMFVPCSEFIYKPYKSIFTRILGNDNIFKGQSTFVVEMSEFTTILKQSDENSLIIGDEVCSGTETSSAVSIFASGVIILSKKKSSFIFATHLHQLNKFDEITELDNVVMNHMTVHYDSILDALVYDRKLKDGAGNSMYGLEVCKSLNMPDDFLKLAQQFRKKMNPLEENILTKKTSRYNSKKIKGMCEICKKKPGEDIHHLLGQELADSNGYIDNLGHKNRKSNNCNICKSCHLKLTKDKTKHIRKKTTNGVILQEYL</sequence>
<keyword evidence="1" id="KW-0547">Nucleotide-binding</keyword>
<dbReference type="GO" id="GO:0005524">
    <property type="term" value="F:ATP binding"/>
    <property type="evidence" value="ECO:0007669"/>
    <property type="project" value="UniProtKB-KW"/>
</dbReference>
<dbReference type="InterPro" id="IPR016151">
    <property type="entry name" value="DNA_mismatch_repair_MutS_N"/>
</dbReference>
<evidence type="ECO:0000259" key="5">
    <source>
        <dbReference type="SMART" id="SM00533"/>
    </source>
</evidence>
<dbReference type="InterPro" id="IPR027417">
    <property type="entry name" value="P-loop_NTPase"/>
</dbReference>